<keyword evidence="3" id="KW-1185">Reference proteome</keyword>
<name>N2A1N7_9FIRM</name>
<evidence type="ECO:0000256" key="1">
    <source>
        <dbReference type="SAM" id="Phobius"/>
    </source>
</evidence>
<dbReference type="HOGENOM" id="CLU_165470_0_0_9"/>
<dbReference type="EMBL" id="AQFT01000124">
    <property type="protein sequence ID" value="EMZ22071.1"/>
    <property type="molecule type" value="Genomic_DNA"/>
</dbReference>
<protein>
    <submittedName>
        <fullName evidence="2">Uncharacterized protein</fullName>
    </submittedName>
</protein>
<reference evidence="2 3" key="1">
    <citation type="journal article" date="2014" name="Genome Announc.">
        <title>Draft genome sequences of the altered schaedler flora, a defined bacterial community from gnotobiotic mice.</title>
        <authorList>
            <person name="Wannemuehler M.J."/>
            <person name="Overstreet A.M."/>
            <person name="Ward D.V."/>
            <person name="Phillips G.J."/>
        </authorList>
    </citation>
    <scope>NUCLEOTIDE SEQUENCE [LARGE SCALE GENOMIC DNA]</scope>
    <source>
        <strain evidence="2 3">ASF492</strain>
    </source>
</reference>
<dbReference type="PATRIC" id="fig|1235802.3.peg.4419"/>
<accession>N2A1N7</accession>
<comment type="caution">
    <text evidence="2">The sequence shown here is derived from an EMBL/GenBank/DDBJ whole genome shotgun (WGS) entry which is preliminary data.</text>
</comment>
<feature type="transmembrane region" description="Helical" evidence="1">
    <location>
        <begin position="97"/>
        <end position="119"/>
    </location>
</feature>
<sequence>MKKLLKQAGIHKPDEMERYIVFRAQRNSYIFLISALIFWSFYESYRVYAYHTKLNLLPCMLLLLATVIQGFSQLLMTRNAVREDAESNETAHLLKTVVFIGAAASIVATIITAIIFMGVKL</sequence>
<dbReference type="OrthoDB" id="1929328at2"/>
<proteinExistence type="predicted"/>
<feature type="transmembrane region" description="Helical" evidence="1">
    <location>
        <begin position="54"/>
        <end position="76"/>
    </location>
</feature>
<evidence type="ECO:0000313" key="3">
    <source>
        <dbReference type="Proteomes" id="UP000012589"/>
    </source>
</evidence>
<keyword evidence="1" id="KW-0472">Membrane</keyword>
<gene>
    <name evidence="2" type="ORF">C823_04159</name>
</gene>
<keyword evidence="1" id="KW-1133">Transmembrane helix</keyword>
<dbReference type="STRING" id="1235802.C823_04159"/>
<keyword evidence="1" id="KW-0812">Transmembrane</keyword>
<feature type="transmembrane region" description="Helical" evidence="1">
    <location>
        <begin position="20"/>
        <end position="42"/>
    </location>
</feature>
<dbReference type="AlphaFoldDB" id="N2A1N7"/>
<dbReference type="Proteomes" id="UP000012589">
    <property type="component" value="Unassembled WGS sequence"/>
</dbReference>
<organism evidence="2 3">
    <name type="scientific">Eubacterium plexicaudatum ASF492</name>
    <dbReference type="NCBI Taxonomy" id="1235802"/>
    <lineage>
        <taxon>Bacteria</taxon>
        <taxon>Bacillati</taxon>
        <taxon>Bacillota</taxon>
        <taxon>Clostridia</taxon>
        <taxon>Eubacteriales</taxon>
        <taxon>Eubacteriaceae</taxon>
        <taxon>Eubacterium</taxon>
    </lineage>
</organism>
<evidence type="ECO:0000313" key="2">
    <source>
        <dbReference type="EMBL" id="EMZ22071.1"/>
    </source>
</evidence>